<proteinExistence type="predicted"/>
<dbReference type="EMBL" id="PCSV01000022">
    <property type="protein sequence ID" value="PIP57182.1"/>
    <property type="molecule type" value="Genomic_DNA"/>
</dbReference>
<dbReference type="Proteomes" id="UP000230759">
    <property type="component" value="Unassembled WGS sequence"/>
</dbReference>
<evidence type="ECO:0000313" key="2">
    <source>
        <dbReference type="Proteomes" id="UP000230759"/>
    </source>
</evidence>
<name>A0A2H0BHM7_9BACT</name>
<accession>A0A2H0BHM7</accession>
<dbReference type="Gene3D" id="3.10.450.620">
    <property type="entry name" value="JHP933, nucleotidyltransferase-like core domain"/>
    <property type="match status" value="1"/>
</dbReference>
<dbReference type="Pfam" id="PF08843">
    <property type="entry name" value="AbiEii"/>
    <property type="match status" value="1"/>
</dbReference>
<gene>
    <name evidence="1" type="ORF">COX04_00875</name>
</gene>
<evidence type="ECO:0008006" key="3">
    <source>
        <dbReference type="Google" id="ProtNLM"/>
    </source>
</evidence>
<comment type="caution">
    <text evidence="1">The sequence shown here is derived from an EMBL/GenBank/DDBJ whole genome shotgun (WGS) entry which is preliminary data.</text>
</comment>
<dbReference type="AlphaFoldDB" id="A0A2H0BHM7"/>
<dbReference type="InterPro" id="IPR014942">
    <property type="entry name" value="AbiEii"/>
</dbReference>
<protein>
    <recommendedName>
        <fullName evidence="3">Nucleotidyl transferase AbiEii/AbiGii toxin family protein</fullName>
    </recommendedName>
</protein>
<reference evidence="1 2" key="1">
    <citation type="submission" date="2017-09" db="EMBL/GenBank/DDBJ databases">
        <title>Depth-based differentiation of microbial function through sediment-hosted aquifers and enrichment of novel symbionts in the deep terrestrial subsurface.</title>
        <authorList>
            <person name="Probst A.J."/>
            <person name="Ladd B."/>
            <person name="Jarett J.K."/>
            <person name="Geller-Mcgrath D.E."/>
            <person name="Sieber C.M."/>
            <person name="Emerson J.B."/>
            <person name="Anantharaman K."/>
            <person name="Thomas B.C."/>
            <person name="Malmstrom R."/>
            <person name="Stieglmeier M."/>
            <person name="Klingl A."/>
            <person name="Woyke T."/>
            <person name="Ryan C.M."/>
            <person name="Banfield J.F."/>
        </authorList>
    </citation>
    <scope>NUCLEOTIDE SEQUENCE [LARGE SCALE GENOMIC DNA]</scope>
    <source>
        <strain evidence="1">CG22_combo_CG10-13_8_21_14_all_45_10</strain>
    </source>
</reference>
<organism evidence="1 2">
    <name type="scientific">Candidatus Woesebacteria bacterium CG22_combo_CG10-13_8_21_14_all_45_10</name>
    <dbReference type="NCBI Taxonomy" id="1975060"/>
    <lineage>
        <taxon>Bacteria</taxon>
        <taxon>Candidatus Woeseibacteriota</taxon>
    </lineage>
</organism>
<sequence>MNNTLANFDEILRQAQDYGLPQEKKRAILREYLQTKILSLIYQEAVSKNLFFVGGTALRILWGLDRFSEDLDFDSVGIEPGQIQKLVKTVIHRLERENTLVEFYQNTTAKKHYYELRFPNLLGKLNLSSNAGEKLMIKLDIESTWQGQKRETVFVNRYGLLATVVTKPLNQMLIEKLAAYLGRKETQTRDLYDLVWLLSRGIKPDLAFAQINHLPPNLLLGARKKYMREKKLLLKSKIKLRPFLFDERKDSNLDFFANLINL</sequence>
<evidence type="ECO:0000313" key="1">
    <source>
        <dbReference type="EMBL" id="PIP57182.1"/>
    </source>
</evidence>